<sequence length="283" mass="29718">MVAANVHHQAQYSMSTGSRTSINGPSARPLQWNQPTHSQVHFYGAHEKGPTHGAWSAPTSEHQQGPPAPGPMVYNPSAPLHKSQNWTTPQMGHPGVQEDAMQIGLWSASERQYAQTAPGATVYFPAPPLPQWEDCTAPPAGYPGLRAEGLELQLIPPGPAPTTSSKAEPTLAPPSASQACGATKGGPVSSVEHYADVSTSWGYPWLKPTWDGETSSNEDVGPSQSKRSSNLDVGPYPSRKTGGMVKPSARKPGPRKRPGEACIPCSNSAKGCDGVRGSGVACS</sequence>
<feature type="compositionally biased region" description="Polar residues" evidence="1">
    <location>
        <begin position="212"/>
        <end position="231"/>
    </location>
</feature>
<dbReference type="Proteomes" id="UP000250043">
    <property type="component" value="Unassembled WGS sequence"/>
</dbReference>
<dbReference type="AlphaFoldDB" id="A0A8E2DM71"/>
<proteinExistence type="predicted"/>
<evidence type="ECO:0000313" key="2">
    <source>
        <dbReference type="EMBL" id="OCH87643.1"/>
    </source>
</evidence>
<dbReference type="EMBL" id="KV722478">
    <property type="protein sequence ID" value="OCH87643.1"/>
    <property type="molecule type" value="Genomic_DNA"/>
</dbReference>
<feature type="region of interest" description="Disordered" evidence="1">
    <location>
        <begin position="154"/>
        <end position="189"/>
    </location>
</feature>
<keyword evidence="3" id="KW-1185">Reference proteome</keyword>
<organism evidence="2 3">
    <name type="scientific">Obba rivulosa</name>
    <dbReference type="NCBI Taxonomy" id="1052685"/>
    <lineage>
        <taxon>Eukaryota</taxon>
        <taxon>Fungi</taxon>
        <taxon>Dikarya</taxon>
        <taxon>Basidiomycota</taxon>
        <taxon>Agaricomycotina</taxon>
        <taxon>Agaricomycetes</taxon>
        <taxon>Polyporales</taxon>
        <taxon>Gelatoporiaceae</taxon>
        <taxon>Obba</taxon>
    </lineage>
</organism>
<reference evidence="2 3" key="1">
    <citation type="submission" date="2016-07" db="EMBL/GenBank/DDBJ databases">
        <title>Draft genome of the white-rot fungus Obba rivulosa 3A-2.</title>
        <authorList>
            <consortium name="DOE Joint Genome Institute"/>
            <person name="Miettinen O."/>
            <person name="Riley R."/>
            <person name="Acob R."/>
            <person name="Barry K."/>
            <person name="Cullen D."/>
            <person name="De Vries R."/>
            <person name="Hainaut M."/>
            <person name="Hatakka A."/>
            <person name="Henrissat B."/>
            <person name="Hilden K."/>
            <person name="Kuo R."/>
            <person name="Labutti K."/>
            <person name="Lipzen A."/>
            <person name="Makela M.R."/>
            <person name="Sandor L."/>
            <person name="Spatafora J.W."/>
            <person name="Grigoriev I.V."/>
            <person name="Hibbett D.S."/>
        </authorList>
    </citation>
    <scope>NUCLEOTIDE SEQUENCE [LARGE SCALE GENOMIC DNA]</scope>
    <source>
        <strain evidence="2 3">3A-2</strain>
    </source>
</reference>
<feature type="region of interest" description="Disordered" evidence="1">
    <location>
        <begin position="1"/>
        <end position="76"/>
    </location>
</feature>
<feature type="compositionally biased region" description="Polar residues" evidence="1">
    <location>
        <begin position="8"/>
        <end position="24"/>
    </location>
</feature>
<evidence type="ECO:0000256" key="1">
    <source>
        <dbReference type="SAM" id="MobiDB-lite"/>
    </source>
</evidence>
<name>A0A8E2DM71_9APHY</name>
<protein>
    <submittedName>
        <fullName evidence="2">Uncharacterized protein</fullName>
    </submittedName>
</protein>
<evidence type="ECO:0000313" key="3">
    <source>
        <dbReference type="Proteomes" id="UP000250043"/>
    </source>
</evidence>
<feature type="region of interest" description="Disordered" evidence="1">
    <location>
        <begin position="212"/>
        <end position="262"/>
    </location>
</feature>
<accession>A0A8E2DM71</accession>
<gene>
    <name evidence="2" type="ORF">OBBRIDRAFT_139279</name>
</gene>